<dbReference type="GO" id="GO:0005549">
    <property type="term" value="F:odorant binding"/>
    <property type="evidence" value="ECO:0007669"/>
    <property type="project" value="InterPro"/>
</dbReference>
<keyword evidence="2" id="KW-1003">Cell membrane</keyword>
<keyword evidence="5 10" id="KW-0552">Olfaction</keyword>
<keyword evidence="6 10" id="KW-1133">Transmembrane helix</keyword>
<evidence type="ECO:0000256" key="6">
    <source>
        <dbReference type="ARBA" id="ARBA00022989"/>
    </source>
</evidence>
<evidence type="ECO:0000256" key="1">
    <source>
        <dbReference type="ARBA" id="ARBA00004651"/>
    </source>
</evidence>
<accession>D6WWX5</accession>
<dbReference type="KEGG" id="tca:103314068"/>
<comment type="subcellular location">
    <subcellularLocation>
        <location evidence="1 10">Cell membrane</location>
        <topology evidence="1 10">Multi-pass membrane protein</topology>
    </subcellularLocation>
</comment>
<dbReference type="OMA" id="AFWTISI"/>
<evidence type="ECO:0000256" key="9">
    <source>
        <dbReference type="ARBA" id="ARBA00023224"/>
    </source>
</evidence>
<name>D6WWX5_TRICA</name>
<evidence type="ECO:0000256" key="8">
    <source>
        <dbReference type="ARBA" id="ARBA00023170"/>
    </source>
</evidence>
<evidence type="ECO:0000313" key="11">
    <source>
        <dbReference type="EMBL" id="EFA09170.1"/>
    </source>
</evidence>
<feature type="transmembrane region" description="Helical" evidence="10">
    <location>
        <begin position="246"/>
        <end position="273"/>
    </location>
</feature>
<dbReference type="AlphaFoldDB" id="D6WWX5"/>
<dbReference type="PhylomeDB" id="D6WWX5"/>
<feature type="transmembrane region" description="Helical" evidence="10">
    <location>
        <begin position="279"/>
        <end position="299"/>
    </location>
</feature>
<proteinExistence type="inferred from homology"/>
<feature type="transmembrane region" description="Helical" evidence="10">
    <location>
        <begin position="62"/>
        <end position="83"/>
    </location>
</feature>
<keyword evidence="4 10" id="KW-0812">Transmembrane</keyword>
<keyword evidence="7 10" id="KW-0472">Membrane</keyword>
<evidence type="ECO:0000256" key="5">
    <source>
        <dbReference type="ARBA" id="ARBA00022725"/>
    </source>
</evidence>
<reference evidence="11 12" key="2">
    <citation type="journal article" date="2010" name="Nucleic Acids Res.">
        <title>BeetleBase in 2010: revisions to provide comprehensive genomic information for Tribolium castaneum.</title>
        <authorList>
            <person name="Kim H.S."/>
            <person name="Murphy T."/>
            <person name="Xia J."/>
            <person name="Caragea D."/>
            <person name="Park Y."/>
            <person name="Beeman R.W."/>
            <person name="Lorenzen M.D."/>
            <person name="Butcher S."/>
            <person name="Manak J.R."/>
            <person name="Brown S.J."/>
        </authorList>
    </citation>
    <scope>GENOME REANNOTATION</scope>
    <source>
        <strain evidence="11 12">Georgia GA2</strain>
    </source>
</reference>
<protein>
    <recommendedName>
        <fullName evidence="10">Odorant receptor</fullName>
    </recommendedName>
</protein>
<evidence type="ECO:0000256" key="10">
    <source>
        <dbReference type="RuleBase" id="RU351113"/>
    </source>
</evidence>
<organism evidence="11 12">
    <name type="scientific">Tribolium castaneum</name>
    <name type="common">Red flour beetle</name>
    <dbReference type="NCBI Taxonomy" id="7070"/>
    <lineage>
        <taxon>Eukaryota</taxon>
        <taxon>Metazoa</taxon>
        <taxon>Ecdysozoa</taxon>
        <taxon>Arthropoda</taxon>
        <taxon>Hexapoda</taxon>
        <taxon>Insecta</taxon>
        <taxon>Pterygota</taxon>
        <taxon>Neoptera</taxon>
        <taxon>Endopterygota</taxon>
        <taxon>Coleoptera</taxon>
        <taxon>Polyphaga</taxon>
        <taxon>Cucujiformia</taxon>
        <taxon>Tenebrionidae</taxon>
        <taxon>Tenebrionidae incertae sedis</taxon>
        <taxon>Tribolium</taxon>
    </lineage>
</organism>
<reference evidence="11 12" key="1">
    <citation type="journal article" date="2008" name="Nature">
        <title>The genome of the model beetle and pest Tribolium castaneum.</title>
        <authorList>
            <consortium name="Tribolium Genome Sequencing Consortium"/>
            <person name="Richards S."/>
            <person name="Gibbs R.A."/>
            <person name="Weinstock G.M."/>
            <person name="Brown S.J."/>
            <person name="Denell R."/>
            <person name="Beeman R.W."/>
            <person name="Gibbs R."/>
            <person name="Beeman R.W."/>
            <person name="Brown S.J."/>
            <person name="Bucher G."/>
            <person name="Friedrich M."/>
            <person name="Grimmelikhuijzen C.J."/>
            <person name="Klingler M."/>
            <person name="Lorenzen M."/>
            <person name="Richards S."/>
            <person name="Roth S."/>
            <person name="Schroder R."/>
            <person name="Tautz D."/>
            <person name="Zdobnov E.M."/>
            <person name="Muzny D."/>
            <person name="Gibbs R.A."/>
            <person name="Weinstock G.M."/>
            <person name="Attaway T."/>
            <person name="Bell S."/>
            <person name="Buhay C.J."/>
            <person name="Chandrabose M.N."/>
            <person name="Chavez D."/>
            <person name="Clerk-Blankenburg K.P."/>
            <person name="Cree A."/>
            <person name="Dao M."/>
            <person name="Davis C."/>
            <person name="Chacko J."/>
            <person name="Dinh H."/>
            <person name="Dugan-Rocha S."/>
            <person name="Fowler G."/>
            <person name="Garner T.T."/>
            <person name="Garnes J."/>
            <person name="Gnirke A."/>
            <person name="Hawes A."/>
            <person name="Hernandez J."/>
            <person name="Hines S."/>
            <person name="Holder M."/>
            <person name="Hume J."/>
            <person name="Jhangiani S.N."/>
            <person name="Joshi V."/>
            <person name="Khan Z.M."/>
            <person name="Jackson L."/>
            <person name="Kovar C."/>
            <person name="Kowis A."/>
            <person name="Lee S."/>
            <person name="Lewis L.R."/>
            <person name="Margolis J."/>
            <person name="Morgan M."/>
            <person name="Nazareth L.V."/>
            <person name="Nguyen N."/>
            <person name="Okwuonu G."/>
            <person name="Parker D."/>
            <person name="Richards S."/>
            <person name="Ruiz S.J."/>
            <person name="Santibanez J."/>
            <person name="Savard J."/>
            <person name="Scherer S.E."/>
            <person name="Schneider B."/>
            <person name="Sodergren E."/>
            <person name="Tautz D."/>
            <person name="Vattahil S."/>
            <person name="Villasana D."/>
            <person name="White C.S."/>
            <person name="Wright R."/>
            <person name="Park Y."/>
            <person name="Beeman R.W."/>
            <person name="Lord J."/>
            <person name="Oppert B."/>
            <person name="Lorenzen M."/>
            <person name="Brown S."/>
            <person name="Wang L."/>
            <person name="Savard J."/>
            <person name="Tautz D."/>
            <person name="Richards S."/>
            <person name="Weinstock G."/>
            <person name="Gibbs R.A."/>
            <person name="Liu Y."/>
            <person name="Worley K."/>
            <person name="Weinstock G."/>
            <person name="Elsik C.G."/>
            <person name="Reese J.T."/>
            <person name="Elhaik E."/>
            <person name="Landan G."/>
            <person name="Graur D."/>
            <person name="Arensburger P."/>
            <person name="Atkinson P."/>
            <person name="Beeman R.W."/>
            <person name="Beidler J."/>
            <person name="Brown S.J."/>
            <person name="Demuth J.P."/>
            <person name="Drury D.W."/>
            <person name="Du Y.Z."/>
            <person name="Fujiwara H."/>
            <person name="Lorenzen M."/>
            <person name="Maselli V."/>
            <person name="Osanai M."/>
            <person name="Park Y."/>
            <person name="Robertson H.M."/>
            <person name="Tu Z."/>
            <person name="Wang J.J."/>
            <person name="Wang S."/>
            <person name="Richards S."/>
            <person name="Song H."/>
            <person name="Zhang L."/>
            <person name="Sodergren E."/>
            <person name="Werner D."/>
            <person name="Stanke M."/>
            <person name="Morgenstern B."/>
            <person name="Solovyev V."/>
            <person name="Kosarev P."/>
            <person name="Brown G."/>
            <person name="Chen H.C."/>
            <person name="Ermolaeva O."/>
            <person name="Hlavina W."/>
            <person name="Kapustin Y."/>
            <person name="Kiryutin B."/>
            <person name="Kitts P."/>
            <person name="Maglott D."/>
            <person name="Pruitt K."/>
            <person name="Sapojnikov V."/>
            <person name="Souvorov A."/>
            <person name="Mackey A.J."/>
            <person name="Waterhouse R.M."/>
            <person name="Wyder S."/>
            <person name="Zdobnov E.M."/>
            <person name="Zdobnov E.M."/>
            <person name="Wyder S."/>
            <person name="Kriventseva E.V."/>
            <person name="Kadowaki T."/>
            <person name="Bork P."/>
            <person name="Aranda M."/>
            <person name="Bao R."/>
            <person name="Beermann A."/>
            <person name="Berns N."/>
            <person name="Bolognesi R."/>
            <person name="Bonneton F."/>
            <person name="Bopp D."/>
            <person name="Brown S.J."/>
            <person name="Bucher G."/>
            <person name="Butts T."/>
            <person name="Chaumot A."/>
            <person name="Denell R.E."/>
            <person name="Ferrier D.E."/>
            <person name="Friedrich M."/>
            <person name="Gordon C.M."/>
            <person name="Jindra M."/>
            <person name="Klingler M."/>
            <person name="Lan Q."/>
            <person name="Lattorff H.M."/>
            <person name="Laudet V."/>
            <person name="von Levetsow C."/>
            <person name="Liu Z."/>
            <person name="Lutz R."/>
            <person name="Lynch J.A."/>
            <person name="da Fonseca R.N."/>
            <person name="Posnien N."/>
            <person name="Reuter R."/>
            <person name="Roth S."/>
            <person name="Savard J."/>
            <person name="Schinko J.B."/>
            <person name="Schmitt C."/>
            <person name="Schoppmeier M."/>
            <person name="Schroder R."/>
            <person name="Shippy T.D."/>
            <person name="Simonnet F."/>
            <person name="Marques-Souza H."/>
            <person name="Tautz D."/>
            <person name="Tomoyasu Y."/>
            <person name="Trauner J."/>
            <person name="Van der Zee M."/>
            <person name="Vervoort M."/>
            <person name="Wittkopp N."/>
            <person name="Wimmer E.A."/>
            <person name="Yang X."/>
            <person name="Jones A.K."/>
            <person name="Sattelle D.B."/>
            <person name="Ebert P.R."/>
            <person name="Nelson D."/>
            <person name="Scott J.G."/>
            <person name="Beeman R.W."/>
            <person name="Muthukrishnan S."/>
            <person name="Kramer K.J."/>
            <person name="Arakane Y."/>
            <person name="Beeman R.W."/>
            <person name="Zhu Q."/>
            <person name="Hogenkamp D."/>
            <person name="Dixit R."/>
            <person name="Oppert B."/>
            <person name="Jiang H."/>
            <person name="Zou Z."/>
            <person name="Marshall J."/>
            <person name="Elpidina E."/>
            <person name="Vinokurov K."/>
            <person name="Oppert C."/>
            <person name="Zou Z."/>
            <person name="Evans J."/>
            <person name="Lu Z."/>
            <person name="Zhao P."/>
            <person name="Sumathipala N."/>
            <person name="Altincicek B."/>
            <person name="Vilcinskas A."/>
            <person name="Williams M."/>
            <person name="Hultmark D."/>
            <person name="Hetru C."/>
            <person name="Jiang H."/>
            <person name="Grimmelikhuijzen C.J."/>
            <person name="Hauser F."/>
            <person name="Cazzamali G."/>
            <person name="Williamson M."/>
            <person name="Park Y."/>
            <person name="Li B."/>
            <person name="Tanaka Y."/>
            <person name="Predel R."/>
            <person name="Neupert S."/>
            <person name="Schachtner J."/>
            <person name="Verleyen P."/>
            <person name="Raible F."/>
            <person name="Bork P."/>
            <person name="Friedrich M."/>
            <person name="Walden K.K."/>
            <person name="Robertson H.M."/>
            <person name="Angeli S."/>
            <person name="Foret S."/>
            <person name="Bucher G."/>
            <person name="Schuetz S."/>
            <person name="Maleszka R."/>
            <person name="Wimmer E.A."/>
            <person name="Beeman R.W."/>
            <person name="Lorenzen M."/>
            <person name="Tomoyasu Y."/>
            <person name="Miller S.C."/>
            <person name="Grossmann D."/>
            <person name="Bucher G."/>
        </authorList>
    </citation>
    <scope>NUCLEOTIDE SEQUENCE [LARGE SCALE GENOMIC DNA]</scope>
    <source>
        <strain evidence="11 12">Georgia GA2</strain>
    </source>
</reference>
<dbReference type="CDD" id="cd13120">
    <property type="entry name" value="BF2867_like_N"/>
    <property type="match status" value="1"/>
</dbReference>
<comment type="similarity">
    <text evidence="10">Belongs to the insect chemoreceptor superfamily. Heteromeric odorant receptor channel (TC 1.A.69) family.</text>
</comment>
<feature type="transmembrane region" description="Helical" evidence="10">
    <location>
        <begin position="345"/>
        <end position="367"/>
    </location>
</feature>
<evidence type="ECO:0000256" key="3">
    <source>
        <dbReference type="ARBA" id="ARBA00022606"/>
    </source>
</evidence>
<dbReference type="OrthoDB" id="8196465at2759"/>
<dbReference type="EMBL" id="KQ971361">
    <property type="protein sequence ID" value="EFA09170.1"/>
    <property type="molecule type" value="Genomic_DNA"/>
</dbReference>
<dbReference type="PANTHER" id="PTHR21137">
    <property type="entry name" value="ODORANT RECEPTOR"/>
    <property type="match status" value="1"/>
</dbReference>
<keyword evidence="9 10" id="KW-0807">Transducer</keyword>
<dbReference type="InterPro" id="IPR004117">
    <property type="entry name" value="7tm6_olfct_rcpt"/>
</dbReference>
<evidence type="ECO:0000256" key="4">
    <source>
        <dbReference type="ARBA" id="ARBA00022692"/>
    </source>
</evidence>
<sequence>MDKYDWRSHIKINILVLRFLGLWPKNTYHGFYIFHLIFMMGTFLLGHLFFQAANIYFIRTNLEAVTGTIYVLLVESLVVFKVYHLVKNMAMFKQLLEILDTEMFQPKNKKQIVAIDETIHVWKTIYKSFLYTCFGTNAFWAIYPLLDKSEGGKRLPFLAWYPYNTTITPLYEITYVYQIVSVSFITTVHVNVDVLVAALNIFNGSQFEILCDNLKNLHNGPVKENLIECIKHHKEILKFAERCNNFLNWILLVQFFIFAVSIGITMFQLTLVIPFSTEFYSLLTYGMAIILQIYMYCWFGNEVEIKSNKIPYAAFECNWVDFSPEVKKNLIFFIMRAQKPVKLSALNLFYLTLDTFMMIIKTSWSYFALLHQVSSRK</sequence>
<keyword evidence="3 10" id="KW-0716">Sensory transduction</keyword>
<dbReference type="eggNOG" id="ENOG502SAW0">
    <property type="taxonomic scope" value="Eukaryota"/>
</dbReference>
<dbReference type="FunCoup" id="D6WWX5">
    <property type="interactions" value="61"/>
</dbReference>
<dbReference type="GO" id="GO:0004984">
    <property type="term" value="F:olfactory receptor activity"/>
    <property type="evidence" value="ECO:0000318"/>
    <property type="project" value="GO_Central"/>
</dbReference>
<dbReference type="InParanoid" id="D6WWX5"/>
<dbReference type="HOGENOM" id="CLU_033399_6_2_1"/>
<dbReference type="Proteomes" id="UP000007266">
    <property type="component" value="Linkage group 8"/>
</dbReference>
<keyword evidence="12" id="KW-1185">Reference proteome</keyword>
<feature type="transmembrane region" description="Helical" evidence="10">
    <location>
        <begin position="30"/>
        <end position="50"/>
    </location>
</feature>
<gene>
    <name evidence="11" type="primary">AUGUSTUS-3.0.2_05677</name>
    <name evidence="11" type="ORF">TcasGA2_TC005677</name>
</gene>
<dbReference type="GO" id="GO:0050911">
    <property type="term" value="P:detection of chemical stimulus involved in sensory perception of smell"/>
    <property type="evidence" value="ECO:0000318"/>
    <property type="project" value="GO_Central"/>
</dbReference>
<dbReference type="Pfam" id="PF02949">
    <property type="entry name" value="7tm_6"/>
    <property type="match status" value="1"/>
</dbReference>
<dbReference type="GO" id="GO:0005886">
    <property type="term" value="C:plasma membrane"/>
    <property type="evidence" value="ECO:0000318"/>
    <property type="project" value="GO_Central"/>
</dbReference>
<dbReference type="GO" id="GO:0007165">
    <property type="term" value="P:signal transduction"/>
    <property type="evidence" value="ECO:0007669"/>
    <property type="project" value="UniProtKB-KW"/>
</dbReference>
<dbReference type="PANTHER" id="PTHR21137:SF35">
    <property type="entry name" value="ODORANT RECEPTOR 19A-RELATED"/>
    <property type="match status" value="1"/>
</dbReference>
<comment type="caution">
    <text evidence="10">Lacks conserved residue(s) required for the propagation of feature annotation.</text>
</comment>
<evidence type="ECO:0000313" key="12">
    <source>
        <dbReference type="Proteomes" id="UP000007266"/>
    </source>
</evidence>
<keyword evidence="8 10" id="KW-0675">Receptor</keyword>
<evidence type="ECO:0000256" key="7">
    <source>
        <dbReference type="ARBA" id="ARBA00023136"/>
    </source>
</evidence>
<evidence type="ECO:0000256" key="2">
    <source>
        <dbReference type="ARBA" id="ARBA00022475"/>
    </source>
</evidence>